<name>F6T2H0_XENTR</name>
<dbReference type="OrthoDB" id="331765at2759"/>
<keyword evidence="5" id="KW-1185">Reference proteome</keyword>
<dbReference type="InterPro" id="IPR043597">
    <property type="entry name" value="TPH_dom"/>
</dbReference>
<keyword evidence="1 2" id="KW-0175">Coiled coil</keyword>
<evidence type="ECO:0000313" key="4">
    <source>
        <dbReference type="Ensembl" id="ENSXETP00000041055"/>
    </source>
</evidence>
<dbReference type="AlphaFoldDB" id="F6T2H0"/>
<dbReference type="PANTHER" id="PTHR28663:SF1">
    <property type="entry name" value="CILIA- AND FLAGELLA- ASSOCIATED PROTEIN 210"/>
    <property type="match status" value="1"/>
</dbReference>
<dbReference type="PANTHER" id="PTHR28663">
    <property type="entry name" value="COILED-COIL DOMAIN-CONTAINING PROTEIN 173"/>
    <property type="match status" value="1"/>
</dbReference>
<dbReference type="Pfam" id="PF13868">
    <property type="entry name" value="TPH"/>
    <property type="match status" value="1"/>
</dbReference>
<dbReference type="OMA" id="EMHFRSQ"/>
<dbReference type="eggNOG" id="ENOG502QPZ3">
    <property type="taxonomic scope" value="Eukaryota"/>
</dbReference>
<evidence type="ECO:0000313" key="7">
    <source>
        <dbReference type="Xenbase" id="XB-GENE-6258504"/>
    </source>
</evidence>
<evidence type="ECO:0000313" key="6">
    <source>
        <dbReference type="RefSeq" id="XP_002934659.3"/>
    </source>
</evidence>
<reference evidence="6" key="3">
    <citation type="submission" date="2025-04" db="UniProtKB">
        <authorList>
            <consortium name="RefSeq"/>
        </authorList>
    </citation>
    <scope>IDENTIFICATION</scope>
    <source>
        <strain evidence="6">Nigerian</strain>
        <tissue evidence="6">Liver and blood</tissue>
    </source>
</reference>
<sequence length="553" mass="64617">MMATTLSAPVVQYGRRKGLSRAQSAGNNSEVLPGTVDLMQVTVFPKAEWERIVSNTNSLEQEARQIYEEKKEREALHLHSKEVVKNWTNTIAGLRQKRLESKKLREEKEEEEKRLIDLEEAKFQEQKRKEAIEKARLKQYYQNDKVKTFHSALLLTEVAKERELQIELKNKMLAQSKKKEKDWQRELEEGIAEDQSKALKQLTDRRNNASELLKQIDEQKHKAELEKLGNHREGEEIQRQTKDYEMEMRRLGQRKLEEKQEIKRAHLAHISDRDFVRALEKQKEEENDEMLRRFVLAKRKMGNLKKAKEAEMNRQVEENRDRITELLSAWYKQKTDDEEERTAKAMADQEAKQKKEAQEKEEKIKADIKAITEHRLADRKKKEKEEKEAKMEALQTLYSMKESDRLFLQQQQEKMRKAEEECKNVQAVQVQQMAEKTVMAQSDREAEIKYAKQSEFFLAKEEDEFQEYAKQVIDVVTKAGRNPYALKKAAKSGTGGGHGPVYTGRGGIRPSYLVQDTSGVQLPSYNSGTTQEIKGLYESGDIQHGKRKLGFTW</sequence>
<dbReference type="Proteomes" id="UP000008143">
    <property type="component" value="Chromosome 9"/>
</dbReference>
<dbReference type="GeneTree" id="ENSGT00940000165303"/>
<feature type="coiled-coil region" evidence="2">
    <location>
        <begin position="343"/>
        <end position="428"/>
    </location>
</feature>
<dbReference type="RefSeq" id="XP_002934659.3">
    <property type="nucleotide sequence ID" value="XM_002934613.5"/>
</dbReference>
<dbReference type="GO" id="GO:0005879">
    <property type="term" value="C:axonemal microtubule"/>
    <property type="evidence" value="ECO:0000318"/>
    <property type="project" value="GO_Central"/>
</dbReference>
<accession>F6T2H0</accession>
<dbReference type="HOGENOM" id="CLU_036492_1_0_1"/>
<reference evidence="4" key="1">
    <citation type="journal article" date="2010" name="Science">
        <title>The genome of the Western clawed frog Xenopus tropicalis.</title>
        <authorList>
            <person name="Hellsten U."/>
            <person name="Harland R.M."/>
            <person name="Gilchrist M.J."/>
            <person name="Hendrix D."/>
            <person name="Jurka J."/>
            <person name="Kapitonov V."/>
            <person name="Ovcharenko I."/>
            <person name="Putnam N.H."/>
            <person name="Shu S."/>
            <person name="Taher L."/>
            <person name="Blitz I.L."/>
            <person name="Blumberg B."/>
            <person name="Dichmann D.S."/>
            <person name="Dubchak I."/>
            <person name="Amaya E."/>
            <person name="Detter J.C."/>
            <person name="Fletcher R."/>
            <person name="Gerhard D.S."/>
            <person name="Goodstein D."/>
            <person name="Graves T."/>
            <person name="Grigoriev I.V."/>
            <person name="Grimwood J."/>
            <person name="Kawashima T."/>
            <person name="Lindquist E."/>
            <person name="Lucas S.M."/>
            <person name="Mead P.E."/>
            <person name="Mitros T."/>
            <person name="Ogino H."/>
            <person name="Ohta Y."/>
            <person name="Poliakov A.V."/>
            <person name="Pollet N."/>
            <person name="Robert J."/>
            <person name="Salamov A."/>
            <person name="Sater A.K."/>
            <person name="Schmutz J."/>
            <person name="Terry A."/>
            <person name="Vize P.D."/>
            <person name="Warren W.C."/>
            <person name="Wells D."/>
            <person name="Wills A."/>
            <person name="Wilson R.K."/>
            <person name="Zimmerman L.B."/>
            <person name="Zorn A.M."/>
            <person name="Grainger R."/>
            <person name="Grammer T."/>
            <person name="Khokha M.K."/>
            <person name="Richardson P.M."/>
            <person name="Rokhsar D.S."/>
        </authorList>
    </citation>
    <scope>NUCLEOTIDE SEQUENCE [LARGE SCALE GENOMIC DNA]</scope>
    <source>
        <strain evidence="4">Nigerian</strain>
    </source>
</reference>
<evidence type="ECO:0000313" key="5">
    <source>
        <dbReference type="Proteomes" id="UP000008143"/>
    </source>
</evidence>
<evidence type="ECO:0000259" key="3">
    <source>
        <dbReference type="Pfam" id="PF13868"/>
    </source>
</evidence>
<organism evidence="4">
    <name type="scientific">Xenopus tropicalis</name>
    <name type="common">Western clawed frog</name>
    <name type="synonym">Silurana tropicalis</name>
    <dbReference type="NCBI Taxonomy" id="8364"/>
    <lineage>
        <taxon>Eukaryota</taxon>
        <taxon>Metazoa</taxon>
        <taxon>Chordata</taxon>
        <taxon>Craniata</taxon>
        <taxon>Vertebrata</taxon>
        <taxon>Euteleostomi</taxon>
        <taxon>Amphibia</taxon>
        <taxon>Batrachia</taxon>
        <taxon>Anura</taxon>
        <taxon>Pipoidea</taxon>
        <taxon>Pipidae</taxon>
        <taxon>Xenopodinae</taxon>
        <taxon>Xenopus</taxon>
        <taxon>Silurana</taxon>
    </lineage>
</organism>
<dbReference type="Bgee" id="ENSXETG00000018928">
    <property type="expression patterns" value="Expressed in testis and 11 other cell types or tissues"/>
</dbReference>
<dbReference type="Xenbase" id="XB-GENE-6258504">
    <property type="gene designation" value="cfap210"/>
</dbReference>
<protein>
    <submittedName>
        <fullName evidence="4">Coiled-coil domain containing 173</fullName>
    </submittedName>
    <submittedName>
        <fullName evidence="6">Coiled-coil domain-containing protein 173</fullName>
    </submittedName>
</protein>
<dbReference type="AGR" id="Xenbase:XB-GENE-6258504"/>
<dbReference type="Ensembl" id="ENSXETT00000041055">
    <property type="protein sequence ID" value="ENSXETP00000041055"/>
    <property type="gene ID" value="ENSXETG00000018928"/>
</dbReference>
<evidence type="ECO:0000256" key="1">
    <source>
        <dbReference type="ARBA" id="ARBA00023054"/>
    </source>
</evidence>
<feature type="coiled-coil region" evidence="2">
    <location>
        <begin position="91"/>
        <end position="128"/>
    </location>
</feature>
<evidence type="ECO:0000256" key="2">
    <source>
        <dbReference type="SAM" id="Coils"/>
    </source>
</evidence>
<feature type="domain" description="Trichohyalin-plectin-homology" evidence="3">
    <location>
        <begin position="141"/>
        <end position="475"/>
    </location>
</feature>
<feature type="coiled-coil region" evidence="2">
    <location>
        <begin position="173"/>
        <end position="226"/>
    </location>
</feature>
<reference evidence="4" key="2">
    <citation type="submission" date="2011-06" db="UniProtKB">
        <authorList>
            <consortium name="Ensembl"/>
        </authorList>
    </citation>
    <scope>IDENTIFICATION</scope>
</reference>
<proteinExistence type="predicted"/>
<dbReference type="KEGG" id="xtr:100497057"/>
<dbReference type="InterPro" id="IPR039986">
    <property type="entry name" value="CFAP210"/>
</dbReference>
<gene>
    <name evidence="7" type="primary">cfap210</name>
    <name evidence="4 6" type="synonym">ccdc173</name>
</gene>